<gene>
    <name evidence="1" type="ORF">GOBAR_AA27712</name>
</gene>
<reference evidence="1 2" key="1">
    <citation type="submission" date="2015-01" db="EMBL/GenBank/DDBJ databases">
        <title>Genome of allotetraploid Gossypium barbadense reveals genomic plasticity and fiber elongation in cotton evolution.</title>
        <authorList>
            <person name="Chen X."/>
            <person name="Liu X."/>
            <person name="Zhao B."/>
            <person name="Zheng H."/>
            <person name="Hu Y."/>
            <person name="Lu G."/>
            <person name="Yang C."/>
            <person name="Chen J."/>
            <person name="Shan C."/>
            <person name="Zhang L."/>
            <person name="Zhou Y."/>
            <person name="Wang L."/>
            <person name="Guo W."/>
            <person name="Bai Y."/>
            <person name="Ruan J."/>
            <person name="Shangguan X."/>
            <person name="Mao Y."/>
            <person name="Jiang J."/>
            <person name="Zhu Y."/>
            <person name="Lei J."/>
            <person name="Kang H."/>
            <person name="Chen S."/>
            <person name="He X."/>
            <person name="Wang R."/>
            <person name="Wang Y."/>
            <person name="Chen J."/>
            <person name="Wang L."/>
            <person name="Yu S."/>
            <person name="Wang B."/>
            <person name="Wei J."/>
            <person name="Song S."/>
            <person name="Lu X."/>
            <person name="Gao Z."/>
            <person name="Gu W."/>
            <person name="Deng X."/>
            <person name="Ma D."/>
            <person name="Wang S."/>
            <person name="Liang W."/>
            <person name="Fang L."/>
            <person name="Cai C."/>
            <person name="Zhu X."/>
            <person name="Zhou B."/>
            <person name="Zhang Y."/>
            <person name="Chen Z."/>
            <person name="Xu S."/>
            <person name="Zhu R."/>
            <person name="Wang S."/>
            <person name="Zhang T."/>
            <person name="Zhao G."/>
        </authorList>
    </citation>
    <scope>NUCLEOTIDE SEQUENCE [LARGE SCALE GENOMIC DNA]</scope>
    <source>
        <strain evidence="2">cv. Xinhai21</strain>
        <tissue evidence="1">Leaf</tissue>
    </source>
</reference>
<sequence>MNNKINSGSSCISVSWRVAYAKSMIQHKDDELQYEFHNQVSNPDLKFRGSPVKISTLMCCNNFFMSKATDNKNPSFGFIENTRQHELCQYLNDIYDIPFAVYPSPSYTLYHFELQSLSERVKSNPTK</sequence>
<name>A0A2P5WPD2_GOSBA</name>
<evidence type="ECO:0000313" key="1">
    <source>
        <dbReference type="EMBL" id="PPR92949.1"/>
    </source>
</evidence>
<dbReference type="Proteomes" id="UP000239757">
    <property type="component" value="Unassembled WGS sequence"/>
</dbReference>
<dbReference type="EMBL" id="KZ666912">
    <property type="protein sequence ID" value="PPR92949.1"/>
    <property type="molecule type" value="Genomic_DNA"/>
</dbReference>
<accession>A0A2P5WPD2</accession>
<dbReference type="AlphaFoldDB" id="A0A2P5WPD2"/>
<evidence type="ECO:0000313" key="2">
    <source>
        <dbReference type="Proteomes" id="UP000239757"/>
    </source>
</evidence>
<organism evidence="1 2">
    <name type="scientific">Gossypium barbadense</name>
    <name type="common">Sea Island cotton</name>
    <name type="synonym">Hibiscus barbadensis</name>
    <dbReference type="NCBI Taxonomy" id="3634"/>
    <lineage>
        <taxon>Eukaryota</taxon>
        <taxon>Viridiplantae</taxon>
        <taxon>Streptophyta</taxon>
        <taxon>Embryophyta</taxon>
        <taxon>Tracheophyta</taxon>
        <taxon>Spermatophyta</taxon>
        <taxon>Magnoliopsida</taxon>
        <taxon>eudicotyledons</taxon>
        <taxon>Gunneridae</taxon>
        <taxon>Pentapetalae</taxon>
        <taxon>rosids</taxon>
        <taxon>malvids</taxon>
        <taxon>Malvales</taxon>
        <taxon>Malvaceae</taxon>
        <taxon>Malvoideae</taxon>
        <taxon>Gossypium</taxon>
    </lineage>
</organism>
<proteinExistence type="predicted"/>
<protein>
    <submittedName>
        <fullName evidence="1">Uncharacterized protein</fullName>
    </submittedName>
</protein>